<feature type="compositionally biased region" description="Polar residues" evidence="1">
    <location>
        <begin position="67"/>
        <end position="83"/>
    </location>
</feature>
<gene>
    <name evidence="3" type="primary">umuC_3</name>
    <name evidence="3" type="ORF">NCTC9183_00177</name>
</gene>
<proteinExistence type="predicted"/>
<dbReference type="AlphaFoldDB" id="A0A4P0XDU4"/>
<dbReference type="InterPro" id="IPR017961">
    <property type="entry name" value="DNA_pol_Y-fam_little_finger"/>
</dbReference>
<evidence type="ECO:0000313" key="3">
    <source>
        <dbReference type="EMBL" id="VTM47520.1"/>
    </source>
</evidence>
<dbReference type="Proteomes" id="UP000507695">
    <property type="component" value="Unassembled WGS sequence"/>
</dbReference>
<dbReference type="GO" id="GO:0006281">
    <property type="term" value="P:DNA repair"/>
    <property type="evidence" value="ECO:0007669"/>
    <property type="project" value="InterPro"/>
</dbReference>
<evidence type="ECO:0000259" key="2">
    <source>
        <dbReference type="Pfam" id="PF11799"/>
    </source>
</evidence>
<dbReference type="GO" id="GO:0003684">
    <property type="term" value="F:damaged DNA binding"/>
    <property type="evidence" value="ECO:0007669"/>
    <property type="project" value="InterPro"/>
</dbReference>
<feature type="domain" description="DNA polymerase Y-family little finger" evidence="2">
    <location>
        <begin position="1"/>
        <end position="58"/>
    </location>
</feature>
<dbReference type="Pfam" id="PF11799">
    <property type="entry name" value="IMS_C"/>
    <property type="match status" value="1"/>
</dbReference>
<accession>A0A4P0XDU4</accession>
<feature type="region of interest" description="Disordered" evidence="1">
    <location>
        <begin position="50"/>
        <end position="83"/>
    </location>
</feature>
<reference evidence="3" key="1">
    <citation type="submission" date="2019-04" db="EMBL/GenBank/DDBJ databases">
        <authorList>
            <consortium name="Pathogen Informatics"/>
        </authorList>
    </citation>
    <scope>NUCLEOTIDE SEQUENCE</scope>
    <source>
        <strain evidence="3">NCTC9183</strain>
    </source>
</reference>
<protein>
    <submittedName>
        <fullName evidence="3">DNA polymerase V subunit UmuC</fullName>
    </submittedName>
</protein>
<evidence type="ECO:0000256" key="1">
    <source>
        <dbReference type="SAM" id="MobiDB-lite"/>
    </source>
</evidence>
<dbReference type="EMBL" id="CABDVL010000001">
    <property type="protein sequence ID" value="VTM47520.1"/>
    <property type="molecule type" value="Genomic_DNA"/>
</dbReference>
<sequence>MRQAVCQYAERAAEKLRGERQYCRHISTFIKTSPFAVNEPYYGNVATEKLHTPTRDTPGHYRGCGQVSGQRSGSMATATQKRG</sequence>
<feature type="compositionally biased region" description="Basic and acidic residues" evidence="1">
    <location>
        <begin position="50"/>
        <end position="59"/>
    </location>
</feature>
<organism evidence="3">
    <name type="scientific">Klebsiella pneumoniae</name>
    <dbReference type="NCBI Taxonomy" id="573"/>
    <lineage>
        <taxon>Bacteria</taxon>
        <taxon>Pseudomonadati</taxon>
        <taxon>Pseudomonadota</taxon>
        <taxon>Gammaproteobacteria</taxon>
        <taxon>Enterobacterales</taxon>
        <taxon>Enterobacteriaceae</taxon>
        <taxon>Klebsiella/Raoultella group</taxon>
        <taxon>Klebsiella</taxon>
        <taxon>Klebsiella pneumoniae complex</taxon>
    </lineage>
</organism>
<name>A0A4P0XDU4_KLEPN</name>